<evidence type="ECO:0000256" key="1">
    <source>
        <dbReference type="SAM" id="MobiDB-lite"/>
    </source>
</evidence>
<reference evidence="3" key="1">
    <citation type="journal article" date="2020" name="bioRxiv">
        <title>Comparative genomics of Chlamydomonas.</title>
        <authorList>
            <person name="Craig R.J."/>
            <person name="Hasan A.R."/>
            <person name="Ness R.W."/>
            <person name="Keightley P.D."/>
        </authorList>
    </citation>
    <scope>NUCLEOTIDE SEQUENCE</scope>
    <source>
        <strain evidence="3">CCAP 11/70</strain>
    </source>
</reference>
<dbReference type="InterPro" id="IPR037138">
    <property type="entry name" value="His_deacetylse_dom_sf"/>
</dbReference>
<feature type="compositionally biased region" description="Low complexity" evidence="1">
    <location>
        <begin position="426"/>
        <end position="439"/>
    </location>
</feature>
<accession>A0A835YHD7</accession>
<dbReference type="InterPro" id="IPR000286">
    <property type="entry name" value="HDACs"/>
</dbReference>
<feature type="compositionally biased region" description="Gly residues" evidence="1">
    <location>
        <begin position="912"/>
        <end position="930"/>
    </location>
</feature>
<dbReference type="InterPro" id="IPR023801">
    <property type="entry name" value="His_deacetylse_dom"/>
</dbReference>
<feature type="region of interest" description="Disordered" evidence="1">
    <location>
        <begin position="331"/>
        <end position="463"/>
    </location>
</feature>
<feature type="compositionally biased region" description="Pro residues" evidence="1">
    <location>
        <begin position="1"/>
        <end position="10"/>
    </location>
</feature>
<feature type="compositionally biased region" description="Acidic residues" evidence="1">
    <location>
        <begin position="443"/>
        <end position="463"/>
    </location>
</feature>
<dbReference type="PANTHER" id="PTHR10625">
    <property type="entry name" value="HISTONE DEACETYLASE HDAC1-RELATED"/>
    <property type="match status" value="1"/>
</dbReference>
<dbReference type="EMBL" id="JAEHOE010000009">
    <property type="protein sequence ID" value="KAG2498710.1"/>
    <property type="molecule type" value="Genomic_DNA"/>
</dbReference>
<proteinExistence type="predicted"/>
<feature type="compositionally biased region" description="Acidic residues" evidence="1">
    <location>
        <begin position="387"/>
        <end position="406"/>
    </location>
</feature>
<dbReference type="GO" id="GO:0040029">
    <property type="term" value="P:epigenetic regulation of gene expression"/>
    <property type="evidence" value="ECO:0007669"/>
    <property type="project" value="TreeGrafter"/>
</dbReference>
<keyword evidence="4" id="KW-1185">Reference proteome</keyword>
<feature type="compositionally biased region" description="Gly residues" evidence="1">
    <location>
        <begin position="347"/>
        <end position="360"/>
    </location>
</feature>
<feature type="region of interest" description="Disordered" evidence="1">
    <location>
        <begin position="805"/>
        <end position="952"/>
    </location>
</feature>
<dbReference type="SUPFAM" id="SSF52768">
    <property type="entry name" value="Arginase/deacetylase"/>
    <property type="match status" value="2"/>
</dbReference>
<feature type="compositionally biased region" description="Basic and acidic residues" evidence="1">
    <location>
        <begin position="212"/>
        <end position="240"/>
    </location>
</feature>
<evidence type="ECO:0000313" key="3">
    <source>
        <dbReference type="EMBL" id="KAG2498710.1"/>
    </source>
</evidence>
<feature type="compositionally biased region" description="Low complexity" evidence="1">
    <location>
        <begin position="901"/>
        <end position="911"/>
    </location>
</feature>
<organism evidence="3 4">
    <name type="scientific">Edaphochlamys debaryana</name>
    <dbReference type="NCBI Taxonomy" id="47281"/>
    <lineage>
        <taxon>Eukaryota</taxon>
        <taxon>Viridiplantae</taxon>
        <taxon>Chlorophyta</taxon>
        <taxon>core chlorophytes</taxon>
        <taxon>Chlorophyceae</taxon>
        <taxon>CS clade</taxon>
        <taxon>Chlamydomonadales</taxon>
        <taxon>Chlamydomonadales incertae sedis</taxon>
        <taxon>Edaphochlamys</taxon>
    </lineage>
</organism>
<feature type="region of interest" description="Disordered" evidence="1">
    <location>
        <begin position="164"/>
        <end position="250"/>
    </location>
</feature>
<feature type="compositionally biased region" description="Low complexity" evidence="1">
    <location>
        <begin position="931"/>
        <end position="952"/>
    </location>
</feature>
<gene>
    <name evidence="3" type="ORF">HYH03_003450</name>
</gene>
<feature type="domain" description="Histone deacetylase" evidence="2">
    <location>
        <begin position="449"/>
        <end position="677"/>
    </location>
</feature>
<dbReference type="PRINTS" id="PR01270">
    <property type="entry name" value="HDASUPER"/>
</dbReference>
<dbReference type="GO" id="GO:0004407">
    <property type="term" value="F:histone deacetylase activity"/>
    <property type="evidence" value="ECO:0007669"/>
    <property type="project" value="TreeGrafter"/>
</dbReference>
<comment type="caution">
    <text evidence="3">The sequence shown here is derived from an EMBL/GenBank/DDBJ whole genome shotgun (WGS) entry which is preliminary data.</text>
</comment>
<feature type="compositionally biased region" description="Basic and acidic residues" evidence="1">
    <location>
        <begin position="813"/>
        <end position="840"/>
    </location>
</feature>
<feature type="compositionally biased region" description="Basic residues" evidence="1">
    <location>
        <begin position="372"/>
        <end position="382"/>
    </location>
</feature>
<dbReference type="Pfam" id="PF00850">
    <property type="entry name" value="Hist_deacetyl"/>
    <property type="match status" value="1"/>
</dbReference>
<dbReference type="PANTHER" id="PTHR10625:SF44">
    <property type="entry name" value="HISTONE DEACETYLASE 19"/>
    <property type="match status" value="1"/>
</dbReference>
<feature type="compositionally biased region" description="Low complexity" evidence="1">
    <location>
        <begin position="11"/>
        <end position="47"/>
    </location>
</feature>
<dbReference type="Proteomes" id="UP000612055">
    <property type="component" value="Unassembled WGS sequence"/>
</dbReference>
<evidence type="ECO:0000259" key="2">
    <source>
        <dbReference type="Pfam" id="PF00850"/>
    </source>
</evidence>
<dbReference type="InterPro" id="IPR023696">
    <property type="entry name" value="Ureohydrolase_dom_sf"/>
</dbReference>
<feature type="compositionally biased region" description="Low complexity" evidence="1">
    <location>
        <begin position="186"/>
        <end position="209"/>
    </location>
</feature>
<sequence>MDVDSPPPPATADAPGVDGAAAGATPMAVSPSPQPQPQAEAAAQPAGAPAPQPASFPTPLTRVYYNPELSQFTLGEDHPMVPNRLHLTHRLAELCGLFDDPNVTVVKEYPPATIEQLRRFHTDEYIAFLEYLDTLDLANMTVEQQQELFGDDLSMFGLSVCRPPGEGGAGSGDEEAAAGADGAGPGPSSKQQEAKEQQAALAKQQAAARAKAKADRDAQRARDREKAREQQEASERDYRPTSHRAKPLAVVKPELKPADPAAGAQADVGVPPQVIALAIQLLTKLAPAGSGELTSEQQVKLIAYIKQNMASLQPQAQAALMAGAGQDRAASLPGRAAVQMVRPGQQQAGGGGKGGGGGGDGGKKRKAEGGSKSKKKSKKSKKGKYDSDEDEEEEEEISDEGDDEPTAEPREGKEAGVGPARPSRQAANAVAALTNAVRATEAEPSDSEEDEDEDDEDDDDEGGDCPIFPGLLKYVGLQAAGSILAARDLASGACDVAVHWGGGMHHGMPYRAFGFCYINDLVLAILELMAVCGRVLYIDIDVHHGDGVETAFKRSEKVLTISLHKWDDGRMQASMDTLNYGKPQRPVFFPGTGKKNDLGEGNGKYFTVNVPLQDDITDESYINVYRQVIKTAFEKFKPQAVVLQCGCDSVAGDKLGRFNLSIRGHSRCVELVRDLCRNGGVEAGPPTGQPRFGDPNRWRIPLLVTGGGGYTPPLVARCWALETAVLLGKTLAEAMPPAVAEAEDLKDLGPSYFKETQLSRPPSAPYSMCLDTILLPGAHRQMDSDYSLSRLAAYLTSNMARINLKEAPPPAPEEAKEGEKKEGEAGKEGDKKEGDKEGEKKRSRKKVHTGPGVPDPLKHLTNPNNYPDAQDYIEEQKERVQASAAWASKMPPPPVPKGKKAQAGANAAAGGAAAGGKAGAGGKAAAGGKAGAAAASPAGKAGAAASPAPGGDAARAALLTAAGQPQAGAPVAAAPAPAPSFIPGLPMIMPYQPKPAGGQ</sequence>
<name>A0A835YHD7_9CHLO</name>
<dbReference type="OrthoDB" id="538089at2759"/>
<evidence type="ECO:0000313" key="4">
    <source>
        <dbReference type="Proteomes" id="UP000612055"/>
    </source>
</evidence>
<feature type="region of interest" description="Disordered" evidence="1">
    <location>
        <begin position="1"/>
        <end position="59"/>
    </location>
</feature>
<dbReference type="Gene3D" id="3.40.800.20">
    <property type="entry name" value="Histone deacetylase domain"/>
    <property type="match status" value="2"/>
</dbReference>
<dbReference type="AlphaFoldDB" id="A0A835YHD7"/>
<protein>
    <recommendedName>
        <fullName evidence="2">Histone deacetylase domain-containing protein</fullName>
    </recommendedName>
</protein>